<protein>
    <submittedName>
        <fullName evidence="1">Uncharacterized protein</fullName>
    </submittedName>
</protein>
<name>A0A4Y3VHT1_9ACTN</name>
<proteinExistence type="predicted"/>
<keyword evidence="2" id="KW-1185">Reference proteome</keyword>
<reference evidence="1 2" key="1">
    <citation type="submission" date="2019-06" db="EMBL/GenBank/DDBJ databases">
        <title>Whole genome shotgun sequence of Streptomyces spinoverrucosus NBRC 14228.</title>
        <authorList>
            <person name="Hosoyama A."/>
            <person name="Uohara A."/>
            <person name="Ohji S."/>
            <person name="Ichikawa N."/>
        </authorList>
    </citation>
    <scope>NUCLEOTIDE SEQUENCE [LARGE SCALE GENOMIC DNA]</scope>
    <source>
        <strain evidence="1 2">NBRC 14228</strain>
    </source>
</reference>
<dbReference type="EMBL" id="BJND01000027">
    <property type="protein sequence ID" value="GEC06427.1"/>
    <property type="molecule type" value="Genomic_DNA"/>
</dbReference>
<accession>A0A4Y3VHT1</accession>
<evidence type="ECO:0000313" key="1">
    <source>
        <dbReference type="EMBL" id="GEC06427.1"/>
    </source>
</evidence>
<evidence type="ECO:0000313" key="2">
    <source>
        <dbReference type="Proteomes" id="UP000317881"/>
    </source>
</evidence>
<sequence length="123" mass="12477">MPPLPSFFGTEVFRSAVAIALVKPADDPFFAGMSGATTLDATNAGRIFWASFPEVVPSFRPSCDPPQAASNGIPPPTATAATAVEARKLLRLGAEAEAAFGVIASTLRGAPGHPAVEPSAAVS</sequence>
<organism evidence="1 2">
    <name type="scientific">Streptomyces spinoverrucosus</name>
    <dbReference type="NCBI Taxonomy" id="284043"/>
    <lineage>
        <taxon>Bacteria</taxon>
        <taxon>Bacillati</taxon>
        <taxon>Actinomycetota</taxon>
        <taxon>Actinomycetes</taxon>
        <taxon>Kitasatosporales</taxon>
        <taxon>Streptomycetaceae</taxon>
        <taxon>Streptomyces</taxon>
    </lineage>
</organism>
<comment type="caution">
    <text evidence="1">The sequence shown here is derived from an EMBL/GenBank/DDBJ whole genome shotgun (WGS) entry which is preliminary data.</text>
</comment>
<dbReference type="AlphaFoldDB" id="A0A4Y3VHT1"/>
<dbReference type="Proteomes" id="UP000317881">
    <property type="component" value="Unassembled WGS sequence"/>
</dbReference>
<gene>
    <name evidence="1" type="ORF">SSP24_40820</name>
</gene>